<gene>
    <name evidence="3" type="ORF">Pth03_62370</name>
</gene>
<dbReference type="Gene3D" id="1.10.3210.10">
    <property type="entry name" value="Hypothetical protein af1432"/>
    <property type="match status" value="1"/>
</dbReference>
<keyword evidence="4" id="KW-1185">Reference proteome</keyword>
<dbReference type="RefSeq" id="WP_203947964.1">
    <property type="nucleotide sequence ID" value="NZ_BOOR01000056.1"/>
</dbReference>
<dbReference type="Proteomes" id="UP000605992">
    <property type="component" value="Unassembled WGS sequence"/>
</dbReference>
<evidence type="ECO:0000256" key="1">
    <source>
        <dbReference type="SAM" id="MobiDB-lite"/>
    </source>
</evidence>
<dbReference type="InterPro" id="IPR003607">
    <property type="entry name" value="HD/PDEase_dom"/>
</dbReference>
<name>A0A8J3V701_9ACTN</name>
<dbReference type="SUPFAM" id="SSF109604">
    <property type="entry name" value="HD-domain/PDEase-like"/>
    <property type="match status" value="1"/>
</dbReference>
<dbReference type="AlphaFoldDB" id="A0A8J3V701"/>
<evidence type="ECO:0000313" key="4">
    <source>
        <dbReference type="Proteomes" id="UP000605992"/>
    </source>
</evidence>
<reference evidence="3" key="1">
    <citation type="submission" date="2021-01" db="EMBL/GenBank/DDBJ databases">
        <title>Whole genome shotgun sequence of Planotetraspora thailandica NBRC 104271.</title>
        <authorList>
            <person name="Komaki H."/>
            <person name="Tamura T."/>
        </authorList>
    </citation>
    <scope>NUCLEOTIDE SEQUENCE</scope>
    <source>
        <strain evidence="3">NBRC 104271</strain>
    </source>
</reference>
<accession>A0A8J3V701</accession>
<feature type="compositionally biased region" description="Basic and acidic residues" evidence="1">
    <location>
        <begin position="1"/>
        <end position="17"/>
    </location>
</feature>
<comment type="caution">
    <text evidence="3">The sequence shown here is derived from an EMBL/GenBank/DDBJ whole genome shotgun (WGS) entry which is preliminary data.</text>
</comment>
<protein>
    <recommendedName>
        <fullName evidence="2">HD domain-containing protein</fullName>
    </recommendedName>
</protein>
<dbReference type="InterPro" id="IPR006674">
    <property type="entry name" value="HD_domain"/>
</dbReference>
<feature type="domain" description="HD" evidence="2">
    <location>
        <begin position="42"/>
        <end position="136"/>
    </location>
</feature>
<evidence type="ECO:0000259" key="2">
    <source>
        <dbReference type="Pfam" id="PF01966"/>
    </source>
</evidence>
<dbReference type="CDD" id="cd00077">
    <property type="entry name" value="HDc"/>
    <property type="match status" value="1"/>
</dbReference>
<dbReference type="EMBL" id="BOOR01000056">
    <property type="protein sequence ID" value="GII57848.1"/>
    <property type="molecule type" value="Genomic_DNA"/>
</dbReference>
<feature type="region of interest" description="Disordered" evidence="1">
    <location>
        <begin position="1"/>
        <end position="24"/>
    </location>
</feature>
<dbReference type="Pfam" id="PF01966">
    <property type="entry name" value="HD"/>
    <property type="match status" value="1"/>
</dbReference>
<dbReference type="PANTHER" id="PTHR35569:SF1">
    <property type="entry name" value="CYANAMIDE HYDRATASE DDI2-RELATED"/>
    <property type="match status" value="1"/>
</dbReference>
<sequence length="227" mass="24686">MSEKETPTRGLDEERPLPEPPDSPLAAEVRTLIMRAATPAIANHSIRTYVFAELLAAHRGARPGRDYDPELLFFACALHDVGLTHLADGRQRFEVDGADFAADFLSTRGVPGRDVDIVWEAIALNTSGGIAERRGPICEMTRTAVVIDFGAGTEFVPDSTAARVHRLYPRQNLATALVDAVVAPAVARPEKAPRFSMTADLVDQRSLPGGGSVIEEQARAVRWRAYD</sequence>
<organism evidence="3 4">
    <name type="scientific">Planotetraspora thailandica</name>
    <dbReference type="NCBI Taxonomy" id="487172"/>
    <lineage>
        <taxon>Bacteria</taxon>
        <taxon>Bacillati</taxon>
        <taxon>Actinomycetota</taxon>
        <taxon>Actinomycetes</taxon>
        <taxon>Streptosporangiales</taxon>
        <taxon>Streptosporangiaceae</taxon>
        <taxon>Planotetraspora</taxon>
    </lineage>
</organism>
<proteinExistence type="predicted"/>
<dbReference type="PANTHER" id="PTHR35569">
    <property type="entry name" value="CYANAMIDE HYDRATASE DDI2-RELATED"/>
    <property type="match status" value="1"/>
</dbReference>
<evidence type="ECO:0000313" key="3">
    <source>
        <dbReference type="EMBL" id="GII57848.1"/>
    </source>
</evidence>